<dbReference type="InterPro" id="IPR008620">
    <property type="entry name" value="FixH"/>
</dbReference>
<dbReference type="Proteomes" id="UP000531231">
    <property type="component" value="Unassembled WGS sequence"/>
</dbReference>
<dbReference type="EMBL" id="JACHIL010000001">
    <property type="protein sequence ID" value="MBB5090062.1"/>
    <property type="molecule type" value="Genomic_DNA"/>
</dbReference>
<comment type="caution">
    <text evidence="2">The sequence shown here is derived from an EMBL/GenBank/DDBJ whole genome shotgun (WGS) entry which is preliminary data.</text>
</comment>
<organism evidence="2 3">
    <name type="scientific">Pseudochrobactrum saccharolyticum</name>
    <dbReference type="NCBI Taxonomy" id="354352"/>
    <lineage>
        <taxon>Bacteria</taxon>
        <taxon>Pseudomonadati</taxon>
        <taxon>Pseudomonadota</taxon>
        <taxon>Alphaproteobacteria</taxon>
        <taxon>Hyphomicrobiales</taxon>
        <taxon>Brucellaceae</taxon>
        <taxon>Pseudochrobactrum</taxon>
    </lineage>
</organism>
<dbReference type="AlphaFoldDB" id="A0A7W8EP90"/>
<dbReference type="Pfam" id="PF05751">
    <property type="entry name" value="FixH"/>
    <property type="match status" value="1"/>
</dbReference>
<evidence type="ECO:0000313" key="3">
    <source>
        <dbReference type="Proteomes" id="UP000531231"/>
    </source>
</evidence>
<proteinExistence type="predicted"/>
<protein>
    <submittedName>
        <fullName evidence="2">Nitrogen fixation protein FixH</fullName>
    </submittedName>
</protein>
<evidence type="ECO:0000313" key="2">
    <source>
        <dbReference type="EMBL" id="MBB5090062.1"/>
    </source>
</evidence>
<keyword evidence="3" id="KW-1185">Reference proteome</keyword>
<keyword evidence="1" id="KW-0812">Transmembrane</keyword>
<evidence type="ECO:0000256" key="1">
    <source>
        <dbReference type="SAM" id="Phobius"/>
    </source>
</evidence>
<reference evidence="2 3" key="1">
    <citation type="submission" date="2020-08" db="EMBL/GenBank/DDBJ databases">
        <title>Genomic Encyclopedia of Type Strains, Phase IV (KMG-IV): sequencing the most valuable type-strain genomes for metagenomic binning, comparative biology and taxonomic classification.</title>
        <authorList>
            <person name="Goeker M."/>
        </authorList>
    </citation>
    <scope>NUCLEOTIDE SEQUENCE [LARGE SCALE GENOMIC DNA]</scope>
    <source>
        <strain evidence="2 3">DSM 25620</strain>
    </source>
</reference>
<feature type="transmembrane region" description="Helical" evidence="1">
    <location>
        <begin position="20"/>
        <end position="39"/>
    </location>
</feature>
<accession>A0A7W8EP90</accession>
<dbReference type="PIRSF" id="PIRSF011386">
    <property type="entry name" value="FixH"/>
    <property type="match status" value="1"/>
</dbReference>
<dbReference type="InterPro" id="IPR018037">
    <property type="entry name" value="FixH_proteobacterial"/>
</dbReference>
<name>A0A7W8EP90_9HYPH</name>
<gene>
    <name evidence="2" type="ORF">HNQ68_000574</name>
</gene>
<dbReference type="RefSeq" id="WP_151158627.1">
    <property type="nucleotide sequence ID" value="NZ_JACHIL010000001.1"/>
</dbReference>
<keyword evidence="1" id="KW-0472">Membrane</keyword>
<sequence>MIKQNTSSPAPQGREFTGWHMLAIMIAFFGVIIIVNVIMATSAIRSWSGLVVQNSYVASQEFNEKSQLGKEHAALNWKQNLDYKDGIVSYSLTDANGAPVKALGATAVFRRPVNEKEDQILNLMPAGNNVLTAEADLKDGNWVVEINTYAGLDLPYRQVNRVNIAGGKFTITADNQPAQGSAQ</sequence>
<keyword evidence="1" id="KW-1133">Transmembrane helix</keyword>